<dbReference type="InterPro" id="IPR036412">
    <property type="entry name" value="HAD-like_sf"/>
</dbReference>
<protein>
    <submittedName>
        <fullName evidence="4">HAD-IA family hydrolase</fullName>
    </submittedName>
</protein>
<keyword evidence="5" id="KW-1185">Reference proteome</keyword>
<dbReference type="NCBIfam" id="TIGR01549">
    <property type="entry name" value="HAD-SF-IA-v1"/>
    <property type="match status" value="1"/>
</dbReference>
<evidence type="ECO:0000256" key="3">
    <source>
        <dbReference type="ARBA" id="ARBA00022842"/>
    </source>
</evidence>
<dbReference type="GO" id="GO:0044281">
    <property type="term" value="P:small molecule metabolic process"/>
    <property type="evidence" value="ECO:0007669"/>
    <property type="project" value="UniProtKB-ARBA"/>
</dbReference>
<dbReference type="AlphaFoldDB" id="A0A7K1LB68"/>
<accession>A0A7K1LB68</accession>
<dbReference type="Gene3D" id="3.40.50.1000">
    <property type="entry name" value="HAD superfamily/HAD-like"/>
    <property type="match status" value="1"/>
</dbReference>
<dbReference type="GO" id="GO:0016787">
    <property type="term" value="F:hydrolase activity"/>
    <property type="evidence" value="ECO:0007669"/>
    <property type="project" value="UniProtKB-KW"/>
</dbReference>
<evidence type="ECO:0000313" key="5">
    <source>
        <dbReference type="Proteomes" id="UP000432015"/>
    </source>
</evidence>
<keyword evidence="2 4" id="KW-0378">Hydrolase</keyword>
<sequence length="169" mass="18192">MITRTTCITFDYGGTLSDLYAHPDPELGMRPVTAEAIDTVRALAGQGYRLVLLSNTGPSQDRTRALDRAGVLDVFTALLQSHQTGILKPDPLAYAAVCHAAGCPPEQVMVVGDNYTNDVAGPLAYGMRAAVLRPGGLGPDEHLPYGLHLLRRLTDLPPLLARERQGHRP</sequence>
<dbReference type="InterPro" id="IPR051400">
    <property type="entry name" value="HAD-like_hydrolase"/>
</dbReference>
<dbReference type="InterPro" id="IPR023214">
    <property type="entry name" value="HAD_sf"/>
</dbReference>
<gene>
    <name evidence="4" type="ORF">GNZ18_34535</name>
</gene>
<evidence type="ECO:0000256" key="1">
    <source>
        <dbReference type="ARBA" id="ARBA00001946"/>
    </source>
</evidence>
<dbReference type="EMBL" id="WOFH01000015">
    <property type="protein sequence ID" value="MUN41670.1"/>
    <property type="molecule type" value="Genomic_DNA"/>
</dbReference>
<dbReference type="Pfam" id="PF00702">
    <property type="entry name" value="Hydrolase"/>
    <property type="match status" value="1"/>
</dbReference>
<comment type="caution">
    <text evidence="4">The sequence shown here is derived from an EMBL/GenBank/DDBJ whole genome shotgun (WGS) entry which is preliminary data.</text>
</comment>
<comment type="cofactor">
    <cofactor evidence="1">
        <name>Mg(2+)</name>
        <dbReference type="ChEBI" id="CHEBI:18420"/>
    </cofactor>
</comment>
<organism evidence="4 5">
    <name type="scientific">Actinomadura litoris</name>
    <dbReference type="NCBI Taxonomy" id="2678616"/>
    <lineage>
        <taxon>Bacteria</taxon>
        <taxon>Bacillati</taxon>
        <taxon>Actinomycetota</taxon>
        <taxon>Actinomycetes</taxon>
        <taxon>Streptosporangiales</taxon>
        <taxon>Thermomonosporaceae</taxon>
        <taxon>Actinomadura</taxon>
    </lineage>
</organism>
<keyword evidence="3" id="KW-0460">Magnesium</keyword>
<dbReference type="Proteomes" id="UP000432015">
    <property type="component" value="Unassembled WGS sequence"/>
</dbReference>
<reference evidence="4 5" key="1">
    <citation type="submission" date="2019-11" db="EMBL/GenBank/DDBJ databases">
        <authorList>
            <person name="Cao P."/>
        </authorList>
    </citation>
    <scope>NUCLEOTIDE SEQUENCE [LARGE SCALE GENOMIC DNA]</scope>
    <source>
        <strain evidence="4 5">NEAU-AAG5</strain>
    </source>
</reference>
<evidence type="ECO:0000313" key="4">
    <source>
        <dbReference type="EMBL" id="MUN41670.1"/>
    </source>
</evidence>
<proteinExistence type="predicted"/>
<evidence type="ECO:0000256" key="2">
    <source>
        <dbReference type="ARBA" id="ARBA00022801"/>
    </source>
</evidence>
<name>A0A7K1LB68_9ACTN</name>
<dbReference type="InterPro" id="IPR006439">
    <property type="entry name" value="HAD-SF_hydro_IA"/>
</dbReference>
<dbReference type="PANTHER" id="PTHR46470:SF4">
    <property type="entry name" value="5-AMINO-6-(5-PHOSPHO-D-RIBITYLAMINO)URACIL PHOSPHATASE YIGB"/>
    <property type="match status" value="1"/>
</dbReference>
<dbReference type="SUPFAM" id="SSF56784">
    <property type="entry name" value="HAD-like"/>
    <property type="match status" value="1"/>
</dbReference>
<dbReference type="RefSeq" id="WP_156220839.1">
    <property type="nucleotide sequence ID" value="NZ_WOFH01000015.1"/>
</dbReference>
<dbReference type="PANTHER" id="PTHR46470">
    <property type="entry name" value="N-ACYLNEURAMINATE-9-PHOSPHATASE"/>
    <property type="match status" value="1"/>
</dbReference>